<keyword evidence="1" id="KW-0472">Membrane</keyword>
<reference evidence="5 6" key="1">
    <citation type="submission" date="2016-03" db="EMBL/GenBank/DDBJ databases">
        <title>Choanephora cucurbitarum.</title>
        <authorList>
            <person name="Min B."/>
            <person name="Park H."/>
            <person name="Park J.-H."/>
            <person name="Shin H.-D."/>
            <person name="Choi I.-G."/>
        </authorList>
    </citation>
    <scope>NUCLEOTIDE SEQUENCE [LARGE SCALE GENOMIC DNA]</scope>
    <source>
        <strain evidence="5 6">KUS-F28377</strain>
    </source>
</reference>
<keyword evidence="1" id="KW-0812">Transmembrane</keyword>
<feature type="chain" id="PRO_5008889975" evidence="2">
    <location>
        <begin position="20"/>
        <end position="408"/>
    </location>
</feature>
<name>A0A1C7NWF7_9FUNG</name>
<comment type="caution">
    <text evidence="5">The sequence shown here is derived from an EMBL/GenBank/DDBJ whole genome shotgun (WGS) entry which is preliminary data.</text>
</comment>
<evidence type="ECO:0000259" key="3">
    <source>
        <dbReference type="Pfam" id="PF12955"/>
    </source>
</evidence>
<keyword evidence="2" id="KW-0732">Signal</keyword>
<dbReference type="EMBL" id="LUGH01000004">
    <property type="protein sequence ID" value="OBZ91764.1"/>
    <property type="molecule type" value="Genomic_DNA"/>
</dbReference>
<feature type="signal peptide" evidence="2">
    <location>
        <begin position="1"/>
        <end position="19"/>
    </location>
</feature>
<sequence>MKLLSLTTIVASLLTGVLGKERKKNSSFETMRVIHSIKKKLLARSTVYMVSNTVQPTEHKQPEVSLDDFSLFYSDMMDNTHTDHSALRLQDSSRNMNAFLPQTDDLFEKKLEGNLLVVVSGVQAPEAIFSTQDASFYVSDDEPESYFSVVQEVAHDITEKNSDVVVVSYDEQQTEIRQGSDVVKGHQSINDQDTFNKEFETELFNIENEADKMLINEMEDLKHLYANGRHQGSIDIRMIKINSLQAIFDTYGSESEQYKEAQRIVQDLIQNTLIPDFQGIYSRGVSSFILTPAIKQSYKHNAIRQLIATGNEQVCHKTSFACKKNTSDCSGNGHCIKVEKDCYACQCRSSSYMGESCQYVNAVGDFQLLFWTSVLLIVITASVVVCVYQSGNIVDGGIIMTQSVPKQE</sequence>
<organism evidence="5 6">
    <name type="scientific">Choanephora cucurbitarum</name>
    <dbReference type="NCBI Taxonomy" id="101091"/>
    <lineage>
        <taxon>Eukaryota</taxon>
        <taxon>Fungi</taxon>
        <taxon>Fungi incertae sedis</taxon>
        <taxon>Mucoromycota</taxon>
        <taxon>Mucoromycotina</taxon>
        <taxon>Mucoromycetes</taxon>
        <taxon>Mucorales</taxon>
        <taxon>Mucorineae</taxon>
        <taxon>Choanephoraceae</taxon>
        <taxon>Choanephoroideae</taxon>
        <taxon>Choanephora</taxon>
    </lineage>
</organism>
<dbReference type="Pfam" id="PF12955">
    <property type="entry name" value="Vps3844_C"/>
    <property type="match status" value="1"/>
</dbReference>
<dbReference type="Pfam" id="PF25294">
    <property type="entry name" value="RENR_N"/>
    <property type="match status" value="1"/>
</dbReference>
<keyword evidence="6" id="KW-1185">Reference proteome</keyword>
<dbReference type="GO" id="GO:0005783">
    <property type="term" value="C:endoplasmic reticulum"/>
    <property type="evidence" value="ECO:0007669"/>
    <property type="project" value="TreeGrafter"/>
</dbReference>
<dbReference type="InterPro" id="IPR057318">
    <property type="entry name" value="RENR_N"/>
</dbReference>
<evidence type="ECO:0000313" key="6">
    <source>
        <dbReference type="Proteomes" id="UP000093000"/>
    </source>
</evidence>
<dbReference type="PANTHER" id="PTHR36853:SF1">
    <property type="entry name" value="DUF3844 DOMAIN-CONTAINING PROTEIN"/>
    <property type="match status" value="1"/>
</dbReference>
<evidence type="ECO:0000313" key="5">
    <source>
        <dbReference type="EMBL" id="OBZ91764.1"/>
    </source>
</evidence>
<dbReference type="AlphaFoldDB" id="A0A1C7NWF7"/>
<accession>A0A1C7NWF7</accession>
<feature type="domain" description="Vacuolar sorting protein Vps3844 C-terminal" evidence="3">
    <location>
        <begin position="315"/>
        <end position="392"/>
    </location>
</feature>
<feature type="domain" description="Renin receptor N-terminal" evidence="4">
    <location>
        <begin position="104"/>
        <end position="285"/>
    </location>
</feature>
<evidence type="ECO:0000256" key="1">
    <source>
        <dbReference type="SAM" id="Phobius"/>
    </source>
</evidence>
<dbReference type="Proteomes" id="UP000093000">
    <property type="component" value="Unassembled WGS sequence"/>
</dbReference>
<feature type="transmembrane region" description="Helical" evidence="1">
    <location>
        <begin position="368"/>
        <end position="388"/>
    </location>
</feature>
<dbReference type="InterPro" id="IPR053065">
    <property type="entry name" value="Archenteron_Induction-Rel"/>
</dbReference>
<dbReference type="InterPro" id="IPR024382">
    <property type="entry name" value="Vps3844_C"/>
</dbReference>
<proteinExistence type="predicted"/>
<dbReference type="InParanoid" id="A0A1C7NWF7"/>
<dbReference type="STRING" id="101091.A0A1C7NWF7"/>
<evidence type="ECO:0000259" key="4">
    <source>
        <dbReference type="Pfam" id="PF25294"/>
    </source>
</evidence>
<dbReference type="PANTHER" id="PTHR36853">
    <property type="entry name" value="EXPRESSED PROTEIN"/>
    <property type="match status" value="1"/>
</dbReference>
<gene>
    <name evidence="5" type="ORF">A0J61_00222</name>
</gene>
<dbReference type="OrthoDB" id="5583277at2759"/>
<keyword evidence="1" id="KW-1133">Transmembrane helix</keyword>
<protein>
    <submittedName>
        <fullName evidence="5">Uncharacterized protein</fullName>
    </submittedName>
</protein>
<evidence type="ECO:0000256" key="2">
    <source>
        <dbReference type="SAM" id="SignalP"/>
    </source>
</evidence>